<dbReference type="Pfam" id="PF07751">
    <property type="entry name" value="Abi_2"/>
    <property type="match status" value="1"/>
</dbReference>
<sequence>MTVENIAQSITPSRLATYERCFSTRDTTECLGLYIWNKRVSAEFLPVLQILEVSLRNAVCSGHAALSREELTKKGVAHEDVEGQLDLLWFKSFFDAASHTGKYKISKKAINDATVKLEKEGLAVTANNLIPLLTFGVWSHICQEHDETSADSLKLWPKMMHHAFPGSKITHGEVVRILRVVNKLRNRIAHHEPIWYSKELYGVKAHLNKVINMYKDCLVLIKAINPSNLKAIELVKSHESLTNLCTVTSINTFKAMATNIETIPVINIDSWYRSQKLSVVVKGEIASINGVVVKIRLLDEPGTGLFEVESNERAVKQGLRQLYVGEIVNFVPGRRGTKLLATKVHYGLPQN</sequence>
<accession>A0ABS6DDJ1</accession>
<evidence type="ECO:0000313" key="1">
    <source>
        <dbReference type="EMBL" id="MBU4681248.1"/>
    </source>
</evidence>
<organism evidence="1 2">
    <name type="scientific">Cedecea davisae</name>
    <dbReference type="NCBI Taxonomy" id="158484"/>
    <lineage>
        <taxon>Bacteria</taxon>
        <taxon>Pseudomonadati</taxon>
        <taxon>Pseudomonadota</taxon>
        <taxon>Gammaproteobacteria</taxon>
        <taxon>Enterobacterales</taxon>
        <taxon>Enterobacteriaceae</taxon>
        <taxon>Cedecea</taxon>
    </lineage>
</organism>
<dbReference type="Proteomes" id="UP000686327">
    <property type="component" value="Unassembled WGS sequence"/>
</dbReference>
<dbReference type="InterPro" id="IPR011664">
    <property type="entry name" value="Abi_system_AbiD/AbiF-like"/>
</dbReference>
<dbReference type="RefSeq" id="WP_216374778.1">
    <property type="nucleotide sequence ID" value="NZ_JAGRYT010000012.1"/>
</dbReference>
<reference evidence="2" key="1">
    <citation type="submission" date="2023-07" db="EMBL/GenBank/DDBJ databases">
        <title>Cedecea davisae an AmpC producer and its therapeutic implications.</title>
        <authorList>
            <person name="Notter J."/>
        </authorList>
    </citation>
    <scope>NUCLEOTIDE SEQUENCE [LARGE SCALE GENOMIC DNA]</scope>
    <source>
        <strain evidence="2">1</strain>
    </source>
</reference>
<dbReference type="EMBL" id="JAGRYU010000008">
    <property type="protein sequence ID" value="MBU4681248.1"/>
    <property type="molecule type" value="Genomic_DNA"/>
</dbReference>
<name>A0ABS6DDJ1_9ENTR</name>
<gene>
    <name evidence="1" type="ORF">KC222_04395</name>
</gene>
<keyword evidence="2" id="KW-1185">Reference proteome</keyword>
<proteinExistence type="predicted"/>
<protein>
    <submittedName>
        <fullName evidence="1">Abi family protein</fullName>
    </submittedName>
</protein>
<comment type="caution">
    <text evidence="1">The sequence shown here is derived from an EMBL/GenBank/DDBJ whole genome shotgun (WGS) entry which is preliminary data.</text>
</comment>
<evidence type="ECO:0000313" key="2">
    <source>
        <dbReference type="Proteomes" id="UP000686327"/>
    </source>
</evidence>